<dbReference type="SUPFAM" id="SSF57850">
    <property type="entry name" value="RING/U-box"/>
    <property type="match status" value="2"/>
</dbReference>
<keyword evidence="1" id="KW-0863">Zinc-finger</keyword>
<dbReference type="Proteomes" id="UP000179807">
    <property type="component" value="Unassembled WGS sequence"/>
</dbReference>
<gene>
    <name evidence="4" type="ORF">TRFO_35052</name>
</gene>
<feature type="domain" description="RING-type" evidence="3">
    <location>
        <begin position="285"/>
        <end position="331"/>
    </location>
</feature>
<feature type="domain" description="RING-type" evidence="3">
    <location>
        <begin position="124"/>
        <end position="168"/>
    </location>
</feature>
<proteinExistence type="predicted"/>
<dbReference type="PROSITE" id="PS50089">
    <property type="entry name" value="ZF_RING_2"/>
    <property type="match status" value="2"/>
</dbReference>
<dbReference type="RefSeq" id="XP_068351657.1">
    <property type="nucleotide sequence ID" value="XM_068510027.1"/>
</dbReference>
<reference evidence="4" key="1">
    <citation type="submission" date="2016-10" db="EMBL/GenBank/DDBJ databases">
        <authorList>
            <person name="Benchimol M."/>
            <person name="Almeida L.G."/>
            <person name="Vasconcelos A.T."/>
            <person name="Perreira-Neves A."/>
            <person name="Rosa I.A."/>
            <person name="Tasca T."/>
            <person name="Bogo M.R."/>
            <person name="de Souza W."/>
        </authorList>
    </citation>
    <scope>NUCLEOTIDE SEQUENCE [LARGE SCALE GENOMIC DNA]</scope>
    <source>
        <strain evidence="4">K</strain>
    </source>
</reference>
<keyword evidence="1" id="KW-0479">Metal-binding</keyword>
<protein>
    <recommendedName>
        <fullName evidence="3">RING-type domain-containing protein</fullName>
    </recommendedName>
</protein>
<evidence type="ECO:0000259" key="3">
    <source>
        <dbReference type="PROSITE" id="PS50089"/>
    </source>
</evidence>
<dbReference type="GeneID" id="94844731"/>
<dbReference type="GO" id="GO:0008270">
    <property type="term" value="F:zinc ion binding"/>
    <property type="evidence" value="ECO:0007669"/>
    <property type="project" value="UniProtKB-KW"/>
</dbReference>
<organism evidence="4 5">
    <name type="scientific">Tritrichomonas foetus</name>
    <dbReference type="NCBI Taxonomy" id="1144522"/>
    <lineage>
        <taxon>Eukaryota</taxon>
        <taxon>Metamonada</taxon>
        <taxon>Parabasalia</taxon>
        <taxon>Tritrichomonadida</taxon>
        <taxon>Tritrichomonadidae</taxon>
        <taxon>Tritrichomonas</taxon>
    </lineage>
</organism>
<dbReference type="Pfam" id="PF13639">
    <property type="entry name" value="zf-RING_2"/>
    <property type="match status" value="2"/>
</dbReference>
<dbReference type="InterPro" id="IPR013083">
    <property type="entry name" value="Znf_RING/FYVE/PHD"/>
</dbReference>
<comment type="caution">
    <text evidence="4">The sequence shown here is derived from an EMBL/GenBank/DDBJ whole genome shotgun (WGS) entry which is preliminary data.</text>
</comment>
<evidence type="ECO:0000256" key="2">
    <source>
        <dbReference type="SAM" id="MobiDB-lite"/>
    </source>
</evidence>
<dbReference type="InterPro" id="IPR001841">
    <property type="entry name" value="Znf_RING"/>
</dbReference>
<keyword evidence="1" id="KW-0862">Zinc</keyword>
<dbReference type="AlphaFoldDB" id="A0A1J4JH90"/>
<dbReference type="PANTHER" id="PTHR14991:SF0">
    <property type="entry name" value="RING FINGER PROTEIN 32"/>
    <property type="match status" value="1"/>
</dbReference>
<name>A0A1J4JH90_9EUKA</name>
<dbReference type="Gene3D" id="3.30.40.10">
    <property type="entry name" value="Zinc/RING finger domain, C3HC4 (zinc finger)"/>
    <property type="match status" value="2"/>
</dbReference>
<dbReference type="InterPro" id="IPR042862">
    <property type="entry name" value="RNF32"/>
</dbReference>
<sequence length="376" mass="42950">MRGRGRFGNQPQKPSLALRAAAFQQHMAKMFTSHADPILKPRSVSPPRSGIKKPKPKSKPVGPIPTSTIFESNSVADKRERYFHNLTLAEQLGIVEPPPAPLTNEQFETVKIDAQKRGFYNESCPICLEKFGPDNLVLLSCSHLLHATCLMNFRKFTRGQRHLCPVCRSPYEFVEVKAEGAYHDRCARLIQRVVRGFLIRDKIGREAPPGSYLHRRWVISKAQDASTRLVRAMDNQSDAVDAMLSSIDADLEYARSVMRAAEERDKVIDWDSIKFKCLEREDDECPVCLRKMAPDESSVTSCGHMFHTTCLNSWLSFCQNQNNQPTCPVCRAIFQHVEMIEKPKNEPKSEKNSSLQKKKPESKRKVMMPRERAKWH</sequence>
<dbReference type="PANTHER" id="PTHR14991">
    <property type="entry name" value="RING FINGER PROTEIN 32"/>
    <property type="match status" value="1"/>
</dbReference>
<dbReference type="VEuPathDB" id="TrichDB:TRFO_35052"/>
<evidence type="ECO:0000313" key="4">
    <source>
        <dbReference type="EMBL" id="OHS98520.1"/>
    </source>
</evidence>
<accession>A0A1J4JH90</accession>
<dbReference type="EMBL" id="MLAK01001050">
    <property type="protein sequence ID" value="OHS98520.1"/>
    <property type="molecule type" value="Genomic_DNA"/>
</dbReference>
<feature type="compositionally biased region" description="Basic residues" evidence="2">
    <location>
        <begin position="356"/>
        <end position="367"/>
    </location>
</feature>
<evidence type="ECO:0000313" key="5">
    <source>
        <dbReference type="Proteomes" id="UP000179807"/>
    </source>
</evidence>
<feature type="compositionally biased region" description="Basic and acidic residues" evidence="2">
    <location>
        <begin position="341"/>
        <end position="351"/>
    </location>
</feature>
<dbReference type="SMART" id="SM00184">
    <property type="entry name" value="RING"/>
    <property type="match status" value="2"/>
</dbReference>
<dbReference type="OrthoDB" id="8062037at2759"/>
<feature type="region of interest" description="Disordered" evidence="2">
    <location>
        <begin position="341"/>
        <end position="376"/>
    </location>
</feature>
<keyword evidence="5" id="KW-1185">Reference proteome</keyword>
<evidence type="ECO:0000256" key="1">
    <source>
        <dbReference type="PROSITE-ProRule" id="PRU00175"/>
    </source>
</evidence>
<feature type="region of interest" description="Disordered" evidence="2">
    <location>
        <begin position="34"/>
        <end position="69"/>
    </location>
</feature>